<gene>
    <name evidence="6" type="ORF">HNR28_000396</name>
</gene>
<proteinExistence type="predicted"/>
<dbReference type="InterPro" id="IPR008622">
    <property type="entry name" value="FliT"/>
</dbReference>
<evidence type="ECO:0000313" key="6">
    <source>
        <dbReference type="EMBL" id="MBB6082376.1"/>
    </source>
</evidence>
<keyword evidence="3" id="KW-1005">Bacterial flagellum biogenesis</keyword>
<dbReference type="Proteomes" id="UP000541136">
    <property type="component" value="Unassembled WGS sequence"/>
</dbReference>
<name>A0A7W9TL14_CASDE</name>
<dbReference type="GO" id="GO:0044781">
    <property type="term" value="P:bacterial-type flagellum organization"/>
    <property type="evidence" value="ECO:0007669"/>
    <property type="project" value="UniProtKB-KW"/>
</dbReference>
<evidence type="ECO:0000256" key="2">
    <source>
        <dbReference type="ARBA" id="ARBA00022490"/>
    </source>
</evidence>
<evidence type="ECO:0000256" key="3">
    <source>
        <dbReference type="ARBA" id="ARBA00022795"/>
    </source>
</evidence>
<evidence type="ECO:0000256" key="5">
    <source>
        <dbReference type="ARBA" id="ARBA00093797"/>
    </source>
</evidence>
<evidence type="ECO:0000256" key="4">
    <source>
        <dbReference type="ARBA" id="ARBA00023186"/>
    </source>
</evidence>
<protein>
    <recommendedName>
        <fullName evidence="5">Flagellar protein FliT</fullName>
    </recommendedName>
</protein>
<keyword evidence="6" id="KW-0969">Cilium</keyword>
<evidence type="ECO:0000313" key="7">
    <source>
        <dbReference type="Proteomes" id="UP000541136"/>
    </source>
</evidence>
<dbReference type="Pfam" id="PF05400">
    <property type="entry name" value="FliT"/>
    <property type="match status" value="1"/>
</dbReference>
<organism evidence="6 7">
    <name type="scientific">Castellaniella defragrans</name>
    <name type="common">Alcaligenes defragrans</name>
    <dbReference type="NCBI Taxonomy" id="75697"/>
    <lineage>
        <taxon>Bacteria</taxon>
        <taxon>Pseudomonadati</taxon>
        <taxon>Pseudomonadota</taxon>
        <taxon>Betaproteobacteria</taxon>
        <taxon>Burkholderiales</taxon>
        <taxon>Alcaligenaceae</taxon>
        <taxon>Castellaniella</taxon>
    </lineage>
</organism>
<reference evidence="6 7" key="1">
    <citation type="submission" date="2020-08" db="EMBL/GenBank/DDBJ databases">
        <title>Genomic Encyclopedia of Type Strains, Phase IV (KMG-IV): sequencing the most valuable type-strain genomes for metagenomic binning, comparative biology and taxonomic classification.</title>
        <authorList>
            <person name="Goeker M."/>
        </authorList>
    </citation>
    <scope>NUCLEOTIDE SEQUENCE [LARGE SCALE GENOMIC DNA]</scope>
    <source>
        <strain evidence="6 7">DSM 12141</strain>
    </source>
</reference>
<keyword evidence="4" id="KW-0143">Chaperone</keyword>
<comment type="caution">
    <text evidence="6">The sequence shown here is derived from an EMBL/GenBank/DDBJ whole genome shotgun (WGS) entry which is preliminary data.</text>
</comment>
<sequence>MSTPHASILERYQEIADLSGQMLIKAQTQEWDDLVALGARYQDAVERLKTLDPLDDDQKNARRELLTRILEDDARIRQLIAPELERLSHLLGTFKRQRTVLQAYYSTVRPH</sequence>
<dbReference type="AlphaFoldDB" id="A0A7W9TL14"/>
<dbReference type="EMBL" id="JACHIB010000002">
    <property type="protein sequence ID" value="MBB6082376.1"/>
    <property type="molecule type" value="Genomic_DNA"/>
</dbReference>
<dbReference type="RefSeq" id="WP_052355806.1">
    <property type="nucleotide sequence ID" value="NZ_JACHIB010000002.1"/>
</dbReference>
<keyword evidence="2" id="KW-0963">Cytoplasm</keyword>
<accession>A0A7W9TL14</accession>
<dbReference type="Gene3D" id="1.20.58.380">
    <property type="entry name" value="Flagellar protein flit"/>
    <property type="match status" value="1"/>
</dbReference>
<evidence type="ECO:0000256" key="1">
    <source>
        <dbReference type="ARBA" id="ARBA00004514"/>
    </source>
</evidence>
<keyword evidence="6" id="KW-0282">Flagellum</keyword>
<keyword evidence="6" id="KW-0966">Cell projection</keyword>
<comment type="subcellular location">
    <subcellularLocation>
        <location evidence="1">Cytoplasm</location>
        <location evidence="1">Cytosol</location>
    </subcellularLocation>
</comment>